<accession>A0A846Y0X4</accession>
<name>A0A846Y0X4_9NOCA</name>
<reference evidence="3 4" key="1">
    <citation type="submission" date="2020-04" db="EMBL/GenBank/DDBJ databases">
        <title>MicrobeNet Type strains.</title>
        <authorList>
            <person name="Nicholson A.C."/>
        </authorList>
    </citation>
    <scope>NUCLEOTIDE SEQUENCE [LARGE SCALE GENOMIC DNA]</scope>
    <source>
        <strain evidence="3 4">JCM 12354</strain>
    </source>
</reference>
<comment type="similarity">
    <text evidence="1">Belongs to the enoyl-CoA hydratase/isomerase family.</text>
</comment>
<dbReference type="SUPFAM" id="SSF54637">
    <property type="entry name" value="Thioesterase/thiol ester dehydrase-isomerase"/>
    <property type="match status" value="1"/>
</dbReference>
<evidence type="ECO:0000313" key="3">
    <source>
        <dbReference type="EMBL" id="NKY51564.1"/>
    </source>
</evidence>
<dbReference type="InterPro" id="IPR002539">
    <property type="entry name" value="MaoC-like_dom"/>
</dbReference>
<dbReference type="PANTHER" id="PTHR42993:SF1">
    <property type="entry name" value="MAOC-LIKE DEHYDRATASE DOMAIN-CONTAINING PROTEIN"/>
    <property type="match status" value="1"/>
</dbReference>
<dbReference type="PANTHER" id="PTHR42993">
    <property type="entry name" value="MAOC-LIKE DEHYDRATASE DOMAIN-CONTAINING PROTEIN"/>
    <property type="match status" value="1"/>
</dbReference>
<evidence type="ECO:0000313" key="4">
    <source>
        <dbReference type="Proteomes" id="UP000565711"/>
    </source>
</evidence>
<dbReference type="InterPro" id="IPR039375">
    <property type="entry name" value="NodN-like"/>
</dbReference>
<dbReference type="CDD" id="cd03450">
    <property type="entry name" value="NodN"/>
    <property type="match status" value="1"/>
</dbReference>
<dbReference type="RefSeq" id="WP_067874823.1">
    <property type="nucleotide sequence ID" value="NZ_JAAXOP010000007.1"/>
</dbReference>
<keyword evidence="4" id="KW-1185">Reference proteome</keyword>
<dbReference type="InterPro" id="IPR029069">
    <property type="entry name" value="HotDog_dom_sf"/>
</dbReference>
<evidence type="ECO:0000259" key="2">
    <source>
        <dbReference type="Pfam" id="PF01575"/>
    </source>
</evidence>
<evidence type="ECO:0000256" key="1">
    <source>
        <dbReference type="ARBA" id="ARBA00005254"/>
    </source>
</evidence>
<dbReference type="Proteomes" id="UP000565711">
    <property type="component" value="Unassembled WGS sequence"/>
</dbReference>
<feature type="domain" description="MaoC-like" evidence="2">
    <location>
        <begin position="24"/>
        <end position="132"/>
    </location>
</feature>
<comment type="caution">
    <text evidence="3">The sequence shown here is derived from an EMBL/GenBank/DDBJ whole genome shotgun (WGS) entry which is preliminary data.</text>
</comment>
<protein>
    <submittedName>
        <fullName evidence="3">MaoC family dehydratase</fullName>
    </submittedName>
</protein>
<organism evidence="3 4">
    <name type="scientific">Nocardia vermiculata</name>
    <dbReference type="NCBI Taxonomy" id="257274"/>
    <lineage>
        <taxon>Bacteria</taxon>
        <taxon>Bacillati</taxon>
        <taxon>Actinomycetota</taxon>
        <taxon>Actinomycetes</taxon>
        <taxon>Mycobacteriales</taxon>
        <taxon>Nocardiaceae</taxon>
        <taxon>Nocardia</taxon>
    </lineage>
</organism>
<sequence length="156" mass="17350">MVFRQLPLTVNNIDECRALVGVDIGPTDWRVITQEHIQAFADLTGDHQWIHVDEERASRSLHGSTLAHGLYVLALAPDFMASLLEFRGFSRSLNYGYNRVRFPAPIPVGSSIRMRAMVTAVVDVDGGADVVTARTYERLGSVKPVCVAENVGRYYE</sequence>
<gene>
    <name evidence="3" type="ORF">HGA08_15165</name>
</gene>
<dbReference type="EMBL" id="JAAXOP010000007">
    <property type="protein sequence ID" value="NKY51564.1"/>
    <property type="molecule type" value="Genomic_DNA"/>
</dbReference>
<dbReference type="AlphaFoldDB" id="A0A846Y0X4"/>
<proteinExistence type="inferred from homology"/>
<dbReference type="Pfam" id="PF01575">
    <property type="entry name" value="MaoC_dehydratas"/>
    <property type="match status" value="1"/>
</dbReference>
<dbReference type="Gene3D" id="3.10.129.10">
    <property type="entry name" value="Hotdog Thioesterase"/>
    <property type="match status" value="1"/>
</dbReference>